<dbReference type="Proteomes" id="UP000254919">
    <property type="component" value="Unassembled WGS sequence"/>
</dbReference>
<gene>
    <name evidence="1" type="ORF">NCTC13291_00793</name>
</gene>
<organism evidence="1 2">
    <name type="scientific">Roseomonas mucosa</name>
    <dbReference type="NCBI Taxonomy" id="207340"/>
    <lineage>
        <taxon>Bacteria</taxon>
        <taxon>Pseudomonadati</taxon>
        <taxon>Pseudomonadota</taxon>
        <taxon>Alphaproteobacteria</taxon>
        <taxon>Acetobacterales</taxon>
        <taxon>Roseomonadaceae</taxon>
        <taxon>Roseomonas</taxon>
    </lineage>
</organism>
<evidence type="ECO:0000313" key="1">
    <source>
        <dbReference type="EMBL" id="SUE38662.1"/>
    </source>
</evidence>
<dbReference type="EMBL" id="UGVN01000001">
    <property type="protein sequence ID" value="SUE38662.1"/>
    <property type="molecule type" value="Genomic_DNA"/>
</dbReference>
<sequence>MTELHIVIVLADNPRALWHEQNAPCRAVVDVFGHLSGDLARKVGSDAGYESCCDNCAGLKDIWRRWSNDAIGRHRPSIGRCVQESVLTLLCGGGGRRRCEAEARQIRGGRECWGSSRCSGSAPAFRSGKQTAGACGLDFLKAALLFRADTGVGRGDTGCGHGLSAILGAEDRPAEVTGKGRTELRHATVISRQAGQAVSRRAIFGRIEFVVGPTGVARLQRVEQCTAEADAGDKTKAGEDLAR</sequence>
<dbReference type="AlphaFoldDB" id="A0A379MWF2"/>
<reference evidence="1 2" key="1">
    <citation type="submission" date="2018-06" db="EMBL/GenBank/DDBJ databases">
        <authorList>
            <consortium name="Pathogen Informatics"/>
            <person name="Doyle S."/>
        </authorList>
    </citation>
    <scope>NUCLEOTIDE SEQUENCE [LARGE SCALE GENOMIC DNA]</scope>
    <source>
        <strain evidence="1 2">NCTC13291</strain>
    </source>
</reference>
<evidence type="ECO:0000313" key="2">
    <source>
        <dbReference type="Proteomes" id="UP000254919"/>
    </source>
</evidence>
<name>A0A379MWF2_9PROT</name>
<protein>
    <submittedName>
        <fullName evidence="1">Uncharacterized protein</fullName>
    </submittedName>
</protein>
<proteinExistence type="predicted"/>
<accession>A0A379MWF2</accession>